<feature type="transmembrane region" description="Helical" evidence="1">
    <location>
        <begin position="9"/>
        <end position="25"/>
    </location>
</feature>
<feature type="transmembrane region" description="Helical" evidence="1">
    <location>
        <begin position="31"/>
        <end position="46"/>
    </location>
</feature>
<dbReference type="AlphaFoldDB" id="A0A9Q4HTM2"/>
<evidence type="ECO:0000313" key="3">
    <source>
        <dbReference type="EMBL" id="MCZ0689080.1"/>
    </source>
</evidence>
<dbReference type="RefSeq" id="WP_173901344.1">
    <property type="nucleotide sequence ID" value="NZ_BAABXV010000001.1"/>
</dbReference>
<sequence>MEKTKKKNWIIAIIVAIFYLAVSILFDLWDYSWIIWIAYALYRFIVK</sequence>
<protein>
    <submittedName>
        <fullName evidence="2">Uncharacterized protein</fullName>
    </submittedName>
</protein>
<dbReference type="Proteomes" id="UP001079535">
    <property type="component" value="Unassembled WGS sequence"/>
</dbReference>
<reference evidence="2" key="1">
    <citation type="submission" date="2022-11" db="EMBL/GenBank/DDBJ databases">
        <title>Temperate bacteriophages infecting mucin-degrading bacterium Ruminococcus gnavus from the human gut.</title>
        <authorList>
            <person name="Buttimer C."/>
        </authorList>
    </citation>
    <scope>NUCLEOTIDE SEQUENCE</scope>
    <source>
        <strain evidence="2">CCUG 49994</strain>
        <strain evidence="3">CCUG 52279</strain>
    </source>
</reference>
<dbReference type="InterPro" id="IPR058092">
    <property type="entry name" value="WWWY"/>
</dbReference>
<evidence type="ECO:0000313" key="2">
    <source>
        <dbReference type="EMBL" id="MCZ0666364.1"/>
    </source>
</evidence>
<name>A0A9Q4HTM2_MEDGN</name>
<organism evidence="2 4">
    <name type="scientific">Mediterraneibacter gnavus</name>
    <name type="common">Ruminococcus gnavus</name>
    <dbReference type="NCBI Taxonomy" id="33038"/>
    <lineage>
        <taxon>Bacteria</taxon>
        <taxon>Bacillati</taxon>
        <taxon>Bacillota</taxon>
        <taxon>Clostridia</taxon>
        <taxon>Lachnospirales</taxon>
        <taxon>Lachnospiraceae</taxon>
        <taxon>Mediterraneibacter</taxon>
    </lineage>
</organism>
<evidence type="ECO:0000313" key="4">
    <source>
        <dbReference type="Proteomes" id="UP001079535"/>
    </source>
</evidence>
<dbReference type="EMBL" id="JAPRBD010000002">
    <property type="protein sequence ID" value="MCZ0689080.1"/>
    <property type="molecule type" value="Genomic_DNA"/>
</dbReference>
<dbReference type="Proteomes" id="UP001076974">
    <property type="component" value="Unassembled WGS sequence"/>
</dbReference>
<evidence type="ECO:0000256" key="1">
    <source>
        <dbReference type="SAM" id="Phobius"/>
    </source>
</evidence>
<gene>
    <name evidence="3" type="ORF">OZZ16_03975</name>
    <name evidence="2" type="ORF">OZZ17_02265</name>
</gene>
<proteinExistence type="predicted"/>
<dbReference type="NCBIfam" id="NF047451">
    <property type="entry name" value="WxxxWxxW_dom"/>
    <property type="match status" value="1"/>
</dbReference>
<dbReference type="EMBL" id="JAPRAY010000002">
    <property type="protein sequence ID" value="MCZ0666364.1"/>
    <property type="molecule type" value="Genomic_DNA"/>
</dbReference>
<keyword evidence="1" id="KW-1133">Transmembrane helix</keyword>
<keyword evidence="1" id="KW-0472">Membrane</keyword>
<keyword evidence="1" id="KW-0812">Transmembrane</keyword>
<accession>A0A9Q4HTM2</accession>
<comment type="caution">
    <text evidence="2">The sequence shown here is derived from an EMBL/GenBank/DDBJ whole genome shotgun (WGS) entry which is preliminary data.</text>
</comment>